<keyword evidence="3" id="KW-0676">Redox-active center</keyword>
<dbReference type="EMBL" id="BJXW01000009">
    <property type="protein sequence ID" value="GEN30716.1"/>
    <property type="molecule type" value="Genomic_DNA"/>
</dbReference>
<dbReference type="OrthoDB" id="32134at2"/>
<keyword evidence="2" id="KW-1015">Disulfide bond</keyword>
<dbReference type="PANTHER" id="PTHR45663:SF11">
    <property type="entry name" value="GEO12009P1"/>
    <property type="match status" value="1"/>
</dbReference>
<reference evidence="5 6" key="1">
    <citation type="submission" date="2019-07" db="EMBL/GenBank/DDBJ databases">
        <title>Whole genome shotgun sequence of Cerasibacillus quisquiliarum NBRC 102429.</title>
        <authorList>
            <person name="Hosoyama A."/>
            <person name="Uohara A."/>
            <person name="Ohji S."/>
            <person name="Ichikawa N."/>
        </authorList>
    </citation>
    <scope>NUCLEOTIDE SEQUENCE [LARGE SCALE GENOMIC DNA]</scope>
    <source>
        <strain evidence="5 6">NBRC 102429</strain>
    </source>
</reference>
<organism evidence="5 6">
    <name type="scientific">Cerasibacillus quisquiliarum</name>
    <dbReference type="NCBI Taxonomy" id="227865"/>
    <lineage>
        <taxon>Bacteria</taxon>
        <taxon>Bacillati</taxon>
        <taxon>Bacillota</taxon>
        <taxon>Bacilli</taxon>
        <taxon>Bacillales</taxon>
        <taxon>Bacillaceae</taxon>
        <taxon>Cerasibacillus</taxon>
    </lineage>
</organism>
<dbReference type="CDD" id="cd02947">
    <property type="entry name" value="TRX_family"/>
    <property type="match status" value="1"/>
</dbReference>
<evidence type="ECO:0000313" key="6">
    <source>
        <dbReference type="Proteomes" id="UP000321491"/>
    </source>
</evidence>
<dbReference type="Gene3D" id="3.40.30.10">
    <property type="entry name" value="Glutaredoxin"/>
    <property type="match status" value="1"/>
</dbReference>
<gene>
    <name evidence="5" type="primary">trxA_1</name>
    <name evidence="5" type="ORF">CQU01_09540</name>
</gene>
<dbReference type="InterPro" id="IPR036249">
    <property type="entry name" value="Thioredoxin-like_sf"/>
</dbReference>
<dbReference type="Proteomes" id="UP000321491">
    <property type="component" value="Unassembled WGS sequence"/>
</dbReference>
<dbReference type="Pfam" id="PF00085">
    <property type="entry name" value="Thioredoxin"/>
    <property type="match status" value="1"/>
</dbReference>
<comment type="caution">
    <text evidence="5">The sequence shown here is derived from an EMBL/GenBank/DDBJ whole genome shotgun (WGS) entry which is preliminary data.</text>
</comment>
<dbReference type="GO" id="GO:0005829">
    <property type="term" value="C:cytosol"/>
    <property type="evidence" value="ECO:0007669"/>
    <property type="project" value="TreeGrafter"/>
</dbReference>
<name>A0A511UVR4_9BACI</name>
<sequence length="161" mass="18730">MHKKMLVIIGTIALLFLALFIVNQYKTKQAIDGGNNSYEKNDLNHSTIKQMDDPLYQNQITPNTLNQVLDKKESMTVYFYKPDCSYCLETTPILVPLAEELNIDLKKINLSEFKKGWDSYQIEGTPTLIHYENGKEVARIEGYNEESVFRDFFEEHVLKEK</sequence>
<evidence type="ECO:0000256" key="1">
    <source>
        <dbReference type="ARBA" id="ARBA00008987"/>
    </source>
</evidence>
<dbReference type="InterPro" id="IPR013766">
    <property type="entry name" value="Thioredoxin_domain"/>
</dbReference>
<dbReference type="PANTHER" id="PTHR45663">
    <property type="entry name" value="GEO12009P1"/>
    <property type="match status" value="1"/>
</dbReference>
<accession>A0A511UVR4</accession>
<evidence type="ECO:0000256" key="3">
    <source>
        <dbReference type="ARBA" id="ARBA00023284"/>
    </source>
</evidence>
<evidence type="ECO:0000256" key="2">
    <source>
        <dbReference type="ARBA" id="ARBA00023157"/>
    </source>
</evidence>
<evidence type="ECO:0000259" key="4">
    <source>
        <dbReference type="Pfam" id="PF00085"/>
    </source>
</evidence>
<dbReference type="GO" id="GO:0045454">
    <property type="term" value="P:cell redox homeostasis"/>
    <property type="evidence" value="ECO:0007669"/>
    <property type="project" value="TreeGrafter"/>
</dbReference>
<dbReference type="GO" id="GO:0015035">
    <property type="term" value="F:protein-disulfide reductase activity"/>
    <property type="evidence" value="ECO:0007669"/>
    <property type="project" value="TreeGrafter"/>
</dbReference>
<dbReference type="RefSeq" id="WP_146936232.1">
    <property type="nucleotide sequence ID" value="NZ_BJXW01000009.1"/>
</dbReference>
<dbReference type="SUPFAM" id="SSF52833">
    <property type="entry name" value="Thioredoxin-like"/>
    <property type="match status" value="1"/>
</dbReference>
<proteinExistence type="inferred from homology"/>
<keyword evidence="6" id="KW-1185">Reference proteome</keyword>
<comment type="similarity">
    <text evidence="1">Belongs to the thioredoxin family.</text>
</comment>
<dbReference type="AlphaFoldDB" id="A0A511UVR4"/>
<feature type="domain" description="Thioredoxin" evidence="4">
    <location>
        <begin position="61"/>
        <end position="153"/>
    </location>
</feature>
<evidence type="ECO:0000313" key="5">
    <source>
        <dbReference type="EMBL" id="GEN30716.1"/>
    </source>
</evidence>
<protein>
    <submittedName>
        <fullName evidence="5">Thiol reductase thioredoxin</fullName>
    </submittedName>
</protein>